<evidence type="ECO:0000313" key="3">
    <source>
        <dbReference type="Proteomes" id="UP000190037"/>
    </source>
</evidence>
<evidence type="ECO:0000313" key="2">
    <source>
        <dbReference type="EMBL" id="OPC84245.1"/>
    </source>
</evidence>
<proteinExistence type="predicted"/>
<organism evidence="2 3">
    <name type="scientific">Embleya scabrispora</name>
    <dbReference type="NCBI Taxonomy" id="159449"/>
    <lineage>
        <taxon>Bacteria</taxon>
        <taxon>Bacillati</taxon>
        <taxon>Actinomycetota</taxon>
        <taxon>Actinomycetes</taxon>
        <taxon>Kitasatosporales</taxon>
        <taxon>Streptomycetaceae</taxon>
        <taxon>Embleya</taxon>
    </lineage>
</organism>
<gene>
    <name evidence="2" type="ORF">B4N89_27915</name>
</gene>
<evidence type="ECO:0000256" key="1">
    <source>
        <dbReference type="SAM" id="MobiDB-lite"/>
    </source>
</evidence>
<dbReference type="RefSeq" id="WP_078978539.1">
    <property type="nucleotide sequence ID" value="NZ_MWQN01000001.1"/>
</dbReference>
<sequence>MNFLDVHRGLLTWRQVRVMIEKLPPESATWTAIRNDAPEPAADDPPGRPPEEGRWSQVEMLLAAVLEAIRDLHHHEICVNWDTSKAPRPAPPDRIRRPGWRPPTTQLDPSPAWARALFDAIVDGPT</sequence>
<feature type="compositionally biased region" description="Basic and acidic residues" evidence="1">
    <location>
        <begin position="45"/>
        <end position="54"/>
    </location>
</feature>
<reference evidence="2 3" key="1">
    <citation type="submission" date="2017-03" db="EMBL/GenBank/DDBJ databases">
        <title>Draft genome sequence of Streptomyces scabrisporus NF3, endophyte isolated from Amphipterygium adstringens.</title>
        <authorList>
            <person name="Vazquez M."/>
            <person name="Ceapa C.D."/>
            <person name="Rodriguez Luna D."/>
            <person name="Sanchez Esquivel S."/>
        </authorList>
    </citation>
    <scope>NUCLEOTIDE SEQUENCE [LARGE SCALE GENOMIC DNA]</scope>
    <source>
        <strain evidence="2 3">NF3</strain>
    </source>
</reference>
<dbReference type="EMBL" id="MWQN01000001">
    <property type="protein sequence ID" value="OPC84245.1"/>
    <property type="molecule type" value="Genomic_DNA"/>
</dbReference>
<accession>A0A1T3P5M6</accession>
<dbReference type="AlphaFoldDB" id="A0A1T3P5M6"/>
<name>A0A1T3P5M6_9ACTN</name>
<dbReference type="OrthoDB" id="4301396at2"/>
<feature type="region of interest" description="Disordered" evidence="1">
    <location>
        <begin position="82"/>
        <end position="109"/>
    </location>
</feature>
<dbReference type="STRING" id="159449.B4N89_27915"/>
<dbReference type="Proteomes" id="UP000190037">
    <property type="component" value="Unassembled WGS sequence"/>
</dbReference>
<feature type="region of interest" description="Disordered" evidence="1">
    <location>
        <begin position="27"/>
        <end position="54"/>
    </location>
</feature>
<keyword evidence="3" id="KW-1185">Reference proteome</keyword>
<protein>
    <submittedName>
        <fullName evidence="2">Uncharacterized protein</fullName>
    </submittedName>
</protein>
<comment type="caution">
    <text evidence="2">The sequence shown here is derived from an EMBL/GenBank/DDBJ whole genome shotgun (WGS) entry which is preliminary data.</text>
</comment>